<dbReference type="AlphaFoldDB" id="A0A1G8VGG9"/>
<dbReference type="PANTHER" id="PTHR43289:SF6">
    <property type="entry name" value="SERINE_THREONINE-PROTEIN KINASE NEKL-3"/>
    <property type="match status" value="1"/>
</dbReference>
<reference evidence="7 8" key="1">
    <citation type="submission" date="2016-10" db="EMBL/GenBank/DDBJ databases">
        <authorList>
            <person name="de Groot N.N."/>
        </authorList>
    </citation>
    <scope>NUCLEOTIDE SEQUENCE [LARGE SCALE GENOMIC DNA]</scope>
    <source>
        <strain evidence="7 8">DSM 25294</strain>
    </source>
</reference>
<dbReference type="Pfam" id="PF00069">
    <property type="entry name" value="Pkinase"/>
    <property type="match status" value="1"/>
</dbReference>
<dbReference type="STRING" id="571298.SAMN04488026_102124"/>
<keyword evidence="2" id="KW-0547">Nucleotide-binding</keyword>
<evidence type="ECO:0000256" key="4">
    <source>
        <dbReference type="ARBA" id="ARBA00022840"/>
    </source>
</evidence>
<dbReference type="InterPro" id="IPR008266">
    <property type="entry name" value="Tyr_kinase_AS"/>
</dbReference>
<dbReference type="PANTHER" id="PTHR43289">
    <property type="entry name" value="MITOGEN-ACTIVATED PROTEIN KINASE KINASE KINASE 20-RELATED"/>
    <property type="match status" value="1"/>
</dbReference>
<accession>A0A1G8VGG9</accession>
<dbReference type="CDD" id="cd14014">
    <property type="entry name" value="STKc_PknB_like"/>
    <property type="match status" value="1"/>
</dbReference>
<name>A0A1G8VGG9_9RHOB</name>
<dbReference type="PROSITE" id="PS00109">
    <property type="entry name" value="PROTEIN_KINASE_TYR"/>
    <property type="match status" value="1"/>
</dbReference>
<dbReference type="RefSeq" id="WP_093155776.1">
    <property type="nucleotide sequence ID" value="NZ_FNEK01000021.1"/>
</dbReference>
<gene>
    <name evidence="7" type="ORF">SAMN04488026_102124</name>
</gene>
<feature type="domain" description="Protein kinase" evidence="6">
    <location>
        <begin position="32"/>
        <end position="313"/>
    </location>
</feature>
<dbReference type="GO" id="GO:0004674">
    <property type="term" value="F:protein serine/threonine kinase activity"/>
    <property type="evidence" value="ECO:0007669"/>
    <property type="project" value="UniProtKB-KW"/>
</dbReference>
<evidence type="ECO:0000313" key="8">
    <source>
        <dbReference type="Proteomes" id="UP000199382"/>
    </source>
</evidence>
<dbReference type="EMBL" id="FNEK01000021">
    <property type="protein sequence ID" value="SDJ64415.1"/>
    <property type="molecule type" value="Genomic_DNA"/>
</dbReference>
<keyword evidence="3 7" id="KW-0418">Kinase</keyword>
<evidence type="ECO:0000256" key="2">
    <source>
        <dbReference type="ARBA" id="ARBA00022741"/>
    </source>
</evidence>
<dbReference type="GO" id="GO:0005524">
    <property type="term" value="F:ATP binding"/>
    <property type="evidence" value="ECO:0007669"/>
    <property type="project" value="UniProtKB-KW"/>
</dbReference>
<dbReference type="InterPro" id="IPR011009">
    <property type="entry name" value="Kinase-like_dom_sf"/>
</dbReference>
<evidence type="ECO:0000256" key="5">
    <source>
        <dbReference type="SAM" id="MobiDB-lite"/>
    </source>
</evidence>
<dbReference type="Gene3D" id="3.30.200.20">
    <property type="entry name" value="Phosphorylase Kinase, domain 1"/>
    <property type="match status" value="1"/>
</dbReference>
<keyword evidence="1" id="KW-0808">Transferase</keyword>
<evidence type="ECO:0000256" key="3">
    <source>
        <dbReference type="ARBA" id="ARBA00022777"/>
    </source>
</evidence>
<evidence type="ECO:0000313" key="7">
    <source>
        <dbReference type="EMBL" id="SDJ64415.1"/>
    </source>
</evidence>
<organism evidence="7 8">
    <name type="scientific">Aliiruegeria lutimaris</name>
    <dbReference type="NCBI Taxonomy" id="571298"/>
    <lineage>
        <taxon>Bacteria</taxon>
        <taxon>Pseudomonadati</taxon>
        <taxon>Pseudomonadota</taxon>
        <taxon>Alphaproteobacteria</taxon>
        <taxon>Rhodobacterales</taxon>
        <taxon>Roseobacteraceae</taxon>
        <taxon>Aliiruegeria</taxon>
    </lineage>
</organism>
<keyword evidence="4" id="KW-0067">ATP-binding</keyword>
<dbReference type="PROSITE" id="PS50011">
    <property type="entry name" value="PROTEIN_KINASE_DOM"/>
    <property type="match status" value="1"/>
</dbReference>
<sequence length="508" mass="57156">MSEYKNEQREAPRPEAAGDMLEAGVLLAGGQYRIEKFLNSGGFGMTYLARNSLDRIVVIKECFPSFLCHRKHGRVEVRSTGHLGEYRGLVDLFRAEARALARLQHPNIVGVHEVFDDNNTAYMALDFVEGKDLHEIVETEPERLGPVLLRELLTNVLGAVSYIHEQGVLHRDISPDNILIDRHNTPVLIDFGSARDSGRKSNLSTRLQSVKDGYSPHEFYARDLEHSASSDLYALGATFYFAITGEAPAPSQYRLAQMIERRVDPYVPLKGKHDRYDARLLETIDQSLSVVAAQRIQSARSWLLVIDDQSRQLAALEKARLDSRIEALVRELVIETNRALECQAAEDACLKQKAEEQKQEIEAKKHKNPGNRIRAEWDVPDAVETLAASIPQDDIEPALTDDLFNLLEHKFLEVRAVRKLPATQVRPGRGNPEQEPGLEAENGYARPITASLPVVVRSSKRVAQAPQTDEPEMSRGQKRRPRRGFSINWNLPPLYVSHAVQLAGDFDR</sequence>
<proteinExistence type="predicted"/>
<dbReference type="InterPro" id="IPR000719">
    <property type="entry name" value="Prot_kinase_dom"/>
</dbReference>
<dbReference type="Gene3D" id="1.10.510.10">
    <property type="entry name" value="Transferase(Phosphotransferase) domain 1"/>
    <property type="match status" value="1"/>
</dbReference>
<protein>
    <submittedName>
        <fullName evidence="7">Serine/threonine protein kinase</fullName>
    </submittedName>
</protein>
<evidence type="ECO:0000259" key="6">
    <source>
        <dbReference type="PROSITE" id="PS50011"/>
    </source>
</evidence>
<dbReference type="SUPFAM" id="SSF56112">
    <property type="entry name" value="Protein kinase-like (PK-like)"/>
    <property type="match status" value="1"/>
</dbReference>
<keyword evidence="7" id="KW-0723">Serine/threonine-protein kinase</keyword>
<feature type="region of interest" description="Disordered" evidence="5">
    <location>
        <begin position="458"/>
        <end position="485"/>
    </location>
</feature>
<keyword evidence="8" id="KW-1185">Reference proteome</keyword>
<evidence type="ECO:0000256" key="1">
    <source>
        <dbReference type="ARBA" id="ARBA00022679"/>
    </source>
</evidence>
<dbReference type="OrthoDB" id="9801841at2"/>
<dbReference type="Proteomes" id="UP000199382">
    <property type="component" value="Unassembled WGS sequence"/>
</dbReference>